<evidence type="ECO:0008006" key="4">
    <source>
        <dbReference type="Google" id="ProtNLM"/>
    </source>
</evidence>
<comment type="similarity">
    <text evidence="1">Belongs to the HAD-like hydrolase superfamily.</text>
</comment>
<gene>
    <name evidence="2" type="ORF">GCM10009823_33480</name>
</gene>
<dbReference type="PIRSF" id="PIRSF000915">
    <property type="entry name" value="PGP-type_phosphatase"/>
    <property type="match status" value="1"/>
</dbReference>
<dbReference type="EMBL" id="BAAAPZ010000019">
    <property type="protein sequence ID" value="GAA2106948.1"/>
    <property type="molecule type" value="Genomic_DNA"/>
</dbReference>
<reference evidence="3" key="1">
    <citation type="journal article" date="2019" name="Int. J. Syst. Evol. Microbiol.">
        <title>The Global Catalogue of Microorganisms (GCM) 10K type strain sequencing project: providing services to taxonomists for standard genome sequencing and annotation.</title>
        <authorList>
            <consortium name="The Broad Institute Genomics Platform"/>
            <consortium name="The Broad Institute Genome Sequencing Center for Infectious Disease"/>
            <person name="Wu L."/>
            <person name="Ma J."/>
        </authorList>
    </citation>
    <scope>NUCLEOTIDE SEQUENCE [LARGE SCALE GENOMIC DNA]</scope>
    <source>
        <strain evidence="3">JCM 15900</strain>
    </source>
</reference>
<dbReference type="InterPro" id="IPR023214">
    <property type="entry name" value="HAD_sf"/>
</dbReference>
<evidence type="ECO:0000313" key="3">
    <source>
        <dbReference type="Proteomes" id="UP001500984"/>
    </source>
</evidence>
<evidence type="ECO:0000313" key="2">
    <source>
        <dbReference type="EMBL" id="GAA2106948.1"/>
    </source>
</evidence>
<dbReference type="PANTHER" id="PTHR19288:SF95">
    <property type="entry name" value="D-GLYCEROL 3-PHOSPHATE PHOSPHATASE"/>
    <property type="match status" value="1"/>
</dbReference>
<evidence type="ECO:0000256" key="1">
    <source>
        <dbReference type="PIRNR" id="PIRNR000915"/>
    </source>
</evidence>
<dbReference type="RefSeq" id="WP_344338726.1">
    <property type="nucleotide sequence ID" value="NZ_BAAAPZ010000019.1"/>
</dbReference>
<name>A0ABN2X802_9MICO</name>
<dbReference type="SUPFAM" id="SSF56784">
    <property type="entry name" value="HAD-like"/>
    <property type="match status" value="1"/>
</dbReference>
<accession>A0ABN2X802</accession>
<dbReference type="NCBIfam" id="TIGR01460">
    <property type="entry name" value="HAD-SF-IIA"/>
    <property type="match status" value="1"/>
</dbReference>
<proteinExistence type="inferred from homology"/>
<dbReference type="Proteomes" id="UP001500984">
    <property type="component" value="Unassembled WGS sequence"/>
</dbReference>
<protein>
    <recommendedName>
        <fullName evidence="4">HAD-IIA family hydrolase</fullName>
    </recommendedName>
</protein>
<dbReference type="InterPro" id="IPR036412">
    <property type="entry name" value="HAD-like_sf"/>
</dbReference>
<keyword evidence="3" id="KW-1185">Reference proteome</keyword>
<dbReference type="PANTHER" id="PTHR19288">
    <property type="entry name" value="4-NITROPHENYLPHOSPHATASE-RELATED"/>
    <property type="match status" value="1"/>
</dbReference>
<dbReference type="Pfam" id="PF13344">
    <property type="entry name" value="Hydrolase_6"/>
    <property type="match status" value="1"/>
</dbReference>
<dbReference type="Gene3D" id="3.40.50.1000">
    <property type="entry name" value="HAD superfamily/HAD-like"/>
    <property type="match status" value="2"/>
</dbReference>
<dbReference type="InterPro" id="IPR006357">
    <property type="entry name" value="HAD-SF_hydro_IIA"/>
</dbReference>
<comment type="caution">
    <text evidence="2">The sequence shown here is derived from an EMBL/GenBank/DDBJ whole genome shotgun (WGS) entry which is preliminary data.</text>
</comment>
<dbReference type="Pfam" id="PF13242">
    <property type="entry name" value="Hydrolase_like"/>
    <property type="match status" value="1"/>
</dbReference>
<sequence>MTTGLDSEFDAVLLDLDGCVYAGAEPIPGAAEALRGLAAAGIPYGFLTNNASRTREATAEHIRGFGVDAEPAQVLTSGMVAARGIAAAVPAGSRVLVAGAPALVAAIESEGLVPVETAAQDPVAVVQGFSKDLTWHTLAEACVAVRAGARWWATNLDPTLPTERGAMPANGAYVRMVADATGARPRVAGKPAAAMMEAGAAMLGAAKPLMVGDRLDTDIAGARAAGFPSALVLTGVDTEEAARTAPAERRPDMVLDSLTALVPGGEDGGMRGLG</sequence>
<organism evidence="2 3">
    <name type="scientific">Brevibacterium salitolerans</name>
    <dbReference type="NCBI Taxonomy" id="1403566"/>
    <lineage>
        <taxon>Bacteria</taxon>
        <taxon>Bacillati</taxon>
        <taxon>Actinomycetota</taxon>
        <taxon>Actinomycetes</taxon>
        <taxon>Micrococcales</taxon>
        <taxon>Brevibacteriaceae</taxon>
        <taxon>Brevibacterium</taxon>
    </lineage>
</organism>